<reference evidence="6" key="1">
    <citation type="submission" date="2021-01" db="EMBL/GenBank/DDBJ databases">
        <authorList>
            <person name="Corre E."/>
            <person name="Pelletier E."/>
            <person name="Niang G."/>
            <person name="Scheremetjew M."/>
            <person name="Finn R."/>
            <person name="Kale V."/>
            <person name="Holt S."/>
            <person name="Cochrane G."/>
            <person name="Meng A."/>
            <person name="Brown T."/>
            <person name="Cohen L."/>
        </authorList>
    </citation>
    <scope>NUCLEOTIDE SEQUENCE</scope>
    <source>
        <strain evidence="6">CCMP2058</strain>
    </source>
</reference>
<comment type="subcellular location">
    <subcellularLocation>
        <location evidence="1">Membrane</location>
        <topology evidence="1">Multi-pass membrane protein</topology>
    </subcellularLocation>
</comment>
<dbReference type="GO" id="GO:0005886">
    <property type="term" value="C:plasma membrane"/>
    <property type="evidence" value="ECO:0007669"/>
    <property type="project" value="TreeGrafter"/>
</dbReference>
<keyword evidence="4 5" id="KW-0472">Membrane</keyword>
<dbReference type="AlphaFoldDB" id="A0A7S0D312"/>
<dbReference type="GO" id="GO:0038166">
    <property type="term" value="P:angiotensin-activated signaling pathway"/>
    <property type="evidence" value="ECO:0007669"/>
    <property type="project" value="InterPro"/>
</dbReference>
<dbReference type="PANTHER" id="PTHR16521:SF3">
    <property type="entry name" value="TYPE-1 ANGIOTENSIN II RECEPTOR-ASSOCIATED PROTEIN"/>
    <property type="match status" value="1"/>
</dbReference>
<evidence type="ECO:0000256" key="4">
    <source>
        <dbReference type="ARBA" id="ARBA00023136"/>
    </source>
</evidence>
<organism evidence="6">
    <name type="scientific">Amorphochlora amoebiformis</name>
    <dbReference type="NCBI Taxonomy" id="1561963"/>
    <lineage>
        <taxon>Eukaryota</taxon>
        <taxon>Sar</taxon>
        <taxon>Rhizaria</taxon>
        <taxon>Cercozoa</taxon>
        <taxon>Chlorarachniophyceae</taxon>
        <taxon>Amorphochlora</taxon>
    </lineage>
</organism>
<gene>
    <name evidence="6" type="ORF">LAMO00422_LOCUS6373</name>
</gene>
<evidence type="ECO:0000256" key="3">
    <source>
        <dbReference type="ARBA" id="ARBA00022989"/>
    </source>
</evidence>
<evidence type="ECO:0000256" key="1">
    <source>
        <dbReference type="ARBA" id="ARBA00004141"/>
    </source>
</evidence>
<accession>A0A7S0D312</accession>
<keyword evidence="3 5" id="KW-1133">Transmembrane helix</keyword>
<protein>
    <submittedName>
        <fullName evidence="6">Uncharacterized protein</fullName>
    </submittedName>
</protein>
<feature type="transmembrane region" description="Helical" evidence="5">
    <location>
        <begin position="52"/>
        <end position="74"/>
    </location>
</feature>
<sequence length="168" mass="18943">MPLALAVTVLSQALLISWAAMRPVLGVSYIFSNFAMVFLGIHLLANSSSHQAYAIFIIFFTFTIFHDVLCWLAYFPEVSQMKQFEAIDILSFTVAIASTLLKPCQSVLLCRQFSKQGLDMSWSSLDHMFRLDSVRANNGLEGKEYNPINAGEEYNPIHDHKKFSTMPP</sequence>
<dbReference type="PANTHER" id="PTHR16521">
    <property type="entry name" value="TYPE-1 ANGIOTENSIN II RECEPTOR-ASSOCIATED PROTEIN"/>
    <property type="match status" value="1"/>
</dbReference>
<name>A0A7S0D312_9EUKA</name>
<dbReference type="EMBL" id="HBEM01009126">
    <property type="protein sequence ID" value="CAD8441627.1"/>
    <property type="molecule type" value="Transcribed_RNA"/>
</dbReference>
<proteinExistence type="predicted"/>
<evidence type="ECO:0000256" key="5">
    <source>
        <dbReference type="SAM" id="Phobius"/>
    </source>
</evidence>
<evidence type="ECO:0000313" key="6">
    <source>
        <dbReference type="EMBL" id="CAD8441627.1"/>
    </source>
</evidence>
<dbReference type="InterPro" id="IPR009436">
    <property type="entry name" value="AGTRAP"/>
</dbReference>
<feature type="transmembrane region" description="Helical" evidence="5">
    <location>
        <begin position="29"/>
        <end position="45"/>
    </location>
</feature>
<keyword evidence="2 5" id="KW-0812">Transmembrane</keyword>
<evidence type="ECO:0000256" key="2">
    <source>
        <dbReference type="ARBA" id="ARBA00022692"/>
    </source>
</evidence>
<dbReference type="Pfam" id="PF06396">
    <property type="entry name" value="AGTRAP"/>
    <property type="match status" value="1"/>
</dbReference>